<dbReference type="AlphaFoldDB" id="A0A0F4LTV7"/>
<dbReference type="InterPro" id="IPR050712">
    <property type="entry name" value="NAD(P)H-dep_reductase"/>
</dbReference>
<reference evidence="2 3" key="1">
    <citation type="submission" date="2015-01" db="EMBL/GenBank/DDBJ databases">
        <title>Comparative genomics of the lactic acid bacteria isolated from the honey bee gut.</title>
        <authorList>
            <person name="Ellegaard K.M."/>
            <person name="Tamarit D."/>
            <person name="Javelind E."/>
            <person name="Olofsson T."/>
            <person name="Andersson S.G."/>
            <person name="Vasquez A."/>
        </authorList>
    </citation>
    <scope>NUCLEOTIDE SEQUENCE [LARGE SCALE GENOMIC DNA]</scope>
    <source>
        <strain evidence="2 3">Hma11</strain>
    </source>
</reference>
<evidence type="ECO:0000313" key="2">
    <source>
        <dbReference type="EMBL" id="KJY62192.1"/>
    </source>
</evidence>
<dbReference type="PANTHER" id="PTHR30543:SF21">
    <property type="entry name" value="NAD(P)H-DEPENDENT FMN REDUCTASE LOT6"/>
    <property type="match status" value="1"/>
</dbReference>
<dbReference type="EMBL" id="JXLG01000003">
    <property type="protein sequence ID" value="KJY62192.1"/>
    <property type="molecule type" value="Genomic_DNA"/>
</dbReference>
<dbReference type="GO" id="GO:0016491">
    <property type="term" value="F:oxidoreductase activity"/>
    <property type="evidence" value="ECO:0007669"/>
    <property type="project" value="InterPro"/>
</dbReference>
<dbReference type="PANTHER" id="PTHR30543">
    <property type="entry name" value="CHROMATE REDUCTASE"/>
    <property type="match status" value="1"/>
</dbReference>
<comment type="caution">
    <text evidence="2">The sequence shown here is derived from an EMBL/GenBank/DDBJ whole genome shotgun (WGS) entry which is preliminary data.</text>
</comment>
<dbReference type="SUPFAM" id="SSF52218">
    <property type="entry name" value="Flavoproteins"/>
    <property type="match status" value="1"/>
</dbReference>
<dbReference type="GO" id="GO:0005829">
    <property type="term" value="C:cytosol"/>
    <property type="evidence" value="ECO:0007669"/>
    <property type="project" value="TreeGrafter"/>
</dbReference>
<dbReference type="STRING" id="303541.JF72_01730"/>
<dbReference type="InterPro" id="IPR005025">
    <property type="entry name" value="FMN_Rdtase-like_dom"/>
</dbReference>
<feature type="domain" description="NADPH-dependent FMN reductase-like" evidence="1">
    <location>
        <begin position="1"/>
        <end position="144"/>
    </location>
</feature>
<proteinExistence type="predicted"/>
<evidence type="ECO:0000259" key="1">
    <source>
        <dbReference type="Pfam" id="PF03358"/>
    </source>
</evidence>
<dbReference type="GO" id="GO:0010181">
    <property type="term" value="F:FMN binding"/>
    <property type="evidence" value="ECO:0007669"/>
    <property type="project" value="TreeGrafter"/>
</dbReference>
<protein>
    <submittedName>
        <fullName evidence="2">NADPH-dependent FMN reductase</fullName>
    </submittedName>
</protein>
<dbReference type="PATRIC" id="fig|303541.3.peg.317"/>
<dbReference type="InterPro" id="IPR029039">
    <property type="entry name" value="Flavoprotein-like_sf"/>
</dbReference>
<dbReference type="Pfam" id="PF03358">
    <property type="entry name" value="FMN_red"/>
    <property type="match status" value="1"/>
</dbReference>
<dbReference type="RefSeq" id="WP_046305955.1">
    <property type="nucleotide sequence ID" value="NZ_CAMKYX010000004.1"/>
</dbReference>
<organism evidence="2 3">
    <name type="scientific">Lactobacillus apis</name>
    <dbReference type="NCBI Taxonomy" id="303541"/>
    <lineage>
        <taxon>Bacteria</taxon>
        <taxon>Bacillati</taxon>
        <taxon>Bacillota</taxon>
        <taxon>Bacilli</taxon>
        <taxon>Lactobacillales</taxon>
        <taxon>Lactobacillaceae</taxon>
        <taxon>Lactobacillus</taxon>
    </lineage>
</organism>
<gene>
    <name evidence="2" type="ORF">JF72_01730</name>
</gene>
<name>A0A0F4LTV7_9LACO</name>
<accession>A0A0F4LTV7</accession>
<sequence length="179" mass="19530">MKILALSGSNANNSFNEALLKFISKEFANKYDFKLATVKGLPMFKEGEDVPEAIQTLTKEIEDADLVLIGSPEQQHSVTSALSSALEWLSSATHPFKGKPVAIVSTSPMPQGASRSQSRLKSLMTAPGFGAKIFNGDEFMMGVAPQQFDENGDLTDKSSVEFLGHFFDEVDSWYAQVTK</sequence>
<dbReference type="Proteomes" id="UP000033682">
    <property type="component" value="Unassembled WGS sequence"/>
</dbReference>
<dbReference type="Gene3D" id="3.40.50.360">
    <property type="match status" value="1"/>
</dbReference>
<evidence type="ECO:0000313" key="3">
    <source>
        <dbReference type="Proteomes" id="UP000033682"/>
    </source>
</evidence>
<dbReference type="HOGENOM" id="CLU_055322_4_0_9"/>
<keyword evidence="3" id="KW-1185">Reference proteome</keyword>